<feature type="chain" id="PRO_5010211794" evidence="1">
    <location>
        <begin position="21"/>
        <end position="162"/>
    </location>
</feature>
<dbReference type="KEGG" id="lak:106168240"/>
<dbReference type="Proteomes" id="UP000085678">
    <property type="component" value="Unplaced"/>
</dbReference>
<sequence length="162" mass="17354">MQTYVPVVLILMAVLGKGSSQGFIATDNCTVCGDPHFITFDGKRGPINLVPGKWHVLAKDNVNNPPGWMVTALTEFHKGGPRTKLLTVSFTCRLVDGTDHVDSVDMASVSHLGPVQLFDCPVQQVDITIGPGRCVKITVAEPRWINGTAGPCGDNDGNKLND</sequence>
<protein>
    <submittedName>
        <fullName evidence="3">Uncharacterized protein LOC106168240</fullName>
    </submittedName>
</protein>
<keyword evidence="1" id="KW-0732">Signal</keyword>
<gene>
    <name evidence="3" type="primary">LOC106168240</name>
</gene>
<organism evidence="2 3">
    <name type="scientific">Lingula anatina</name>
    <name type="common">Brachiopod</name>
    <name type="synonym">Lingula unguis</name>
    <dbReference type="NCBI Taxonomy" id="7574"/>
    <lineage>
        <taxon>Eukaryota</taxon>
        <taxon>Metazoa</taxon>
        <taxon>Spiralia</taxon>
        <taxon>Lophotrochozoa</taxon>
        <taxon>Brachiopoda</taxon>
        <taxon>Linguliformea</taxon>
        <taxon>Lingulata</taxon>
        <taxon>Lingulida</taxon>
        <taxon>Linguloidea</taxon>
        <taxon>Lingulidae</taxon>
        <taxon>Lingula</taxon>
    </lineage>
</organism>
<evidence type="ECO:0000256" key="1">
    <source>
        <dbReference type="SAM" id="SignalP"/>
    </source>
</evidence>
<name>A0A1S3IXJ4_LINAN</name>
<feature type="signal peptide" evidence="1">
    <location>
        <begin position="1"/>
        <end position="20"/>
    </location>
</feature>
<keyword evidence="2" id="KW-1185">Reference proteome</keyword>
<dbReference type="InParanoid" id="A0A1S3IXJ4"/>
<evidence type="ECO:0000313" key="2">
    <source>
        <dbReference type="Proteomes" id="UP000085678"/>
    </source>
</evidence>
<evidence type="ECO:0000313" key="3">
    <source>
        <dbReference type="RefSeq" id="XP_013402696.1"/>
    </source>
</evidence>
<proteinExistence type="predicted"/>
<accession>A0A1S3IXJ4</accession>
<reference evidence="3" key="1">
    <citation type="submission" date="2025-08" db="UniProtKB">
        <authorList>
            <consortium name="RefSeq"/>
        </authorList>
    </citation>
    <scope>IDENTIFICATION</scope>
    <source>
        <tissue evidence="3">Gonads</tissue>
    </source>
</reference>
<dbReference type="GeneID" id="106168240"/>
<dbReference type="RefSeq" id="XP_013402696.1">
    <property type="nucleotide sequence ID" value="XM_013547242.2"/>
</dbReference>
<dbReference type="AlphaFoldDB" id="A0A1S3IXJ4"/>